<dbReference type="Gene3D" id="3.30.70.270">
    <property type="match status" value="1"/>
</dbReference>
<proteinExistence type="predicted"/>
<feature type="transmembrane region" description="Helical" evidence="3">
    <location>
        <begin position="179"/>
        <end position="205"/>
    </location>
</feature>
<dbReference type="KEGG" id="pacr:FXN63_10625"/>
<dbReference type="InterPro" id="IPR000160">
    <property type="entry name" value="GGDEF_dom"/>
</dbReference>
<dbReference type="PANTHER" id="PTHR45138:SF9">
    <property type="entry name" value="DIGUANYLATE CYCLASE DGCM-RELATED"/>
    <property type="match status" value="1"/>
</dbReference>
<evidence type="ECO:0000256" key="1">
    <source>
        <dbReference type="ARBA" id="ARBA00012528"/>
    </source>
</evidence>
<dbReference type="OrthoDB" id="9813903at2"/>
<dbReference type="PANTHER" id="PTHR45138">
    <property type="entry name" value="REGULATORY COMPONENTS OF SENSORY TRANSDUCTION SYSTEM"/>
    <property type="match status" value="1"/>
</dbReference>
<feature type="transmembrane region" description="Helical" evidence="3">
    <location>
        <begin position="34"/>
        <end position="53"/>
    </location>
</feature>
<keyword evidence="3" id="KW-0812">Transmembrane</keyword>
<dbReference type="NCBIfam" id="TIGR00254">
    <property type="entry name" value="GGDEF"/>
    <property type="match status" value="1"/>
</dbReference>
<comment type="catalytic activity">
    <reaction evidence="2">
        <text>2 GTP = 3',3'-c-di-GMP + 2 diphosphate</text>
        <dbReference type="Rhea" id="RHEA:24898"/>
        <dbReference type="ChEBI" id="CHEBI:33019"/>
        <dbReference type="ChEBI" id="CHEBI:37565"/>
        <dbReference type="ChEBI" id="CHEBI:58805"/>
        <dbReference type="EC" id="2.7.7.65"/>
    </reaction>
</comment>
<dbReference type="CDD" id="cd01949">
    <property type="entry name" value="GGDEF"/>
    <property type="match status" value="1"/>
</dbReference>
<dbReference type="InterPro" id="IPR029787">
    <property type="entry name" value="Nucleotide_cyclase"/>
</dbReference>
<dbReference type="PROSITE" id="PS50887">
    <property type="entry name" value="GGDEF"/>
    <property type="match status" value="1"/>
</dbReference>
<dbReference type="EC" id="2.7.7.65" evidence="1"/>
<keyword evidence="6" id="KW-1185">Reference proteome</keyword>
<keyword evidence="3" id="KW-0472">Membrane</keyword>
<dbReference type="Proteomes" id="UP000325161">
    <property type="component" value="Chromosome"/>
</dbReference>
<feature type="domain" description="GGDEF" evidence="4">
    <location>
        <begin position="246"/>
        <end position="378"/>
    </location>
</feature>
<evidence type="ECO:0000256" key="2">
    <source>
        <dbReference type="ARBA" id="ARBA00034247"/>
    </source>
</evidence>
<dbReference type="SMART" id="SM00267">
    <property type="entry name" value="GGDEF"/>
    <property type="match status" value="1"/>
</dbReference>
<feature type="transmembrane region" description="Helical" evidence="3">
    <location>
        <begin position="116"/>
        <end position="133"/>
    </location>
</feature>
<dbReference type="SUPFAM" id="SSF55073">
    <property type="entry name" value="Nucleotide cyclase"/>
    <property type="match status" value="1"/>
</dbReference>
<dbReference type="GO" id="GO:0052621">
    <property type="term" value="F:diguanylate cyclase activity"/>
    <property type="evidence" value="ECO:0007669"/>
    <property type="project" value="UniProtKB-EC"/>
</dbReference>
<dbReference type="Pfam" id="PF00990">
    <property type="entry name" value="GGDEF"/>
    <property type="match status" value="1"/>
</dbReference>
<accession>A0A5C0B072</accession>
<dbReference type="InterPro" id="IPR043128">
    <property type="entry name" value="Rev_trsase/Diguanyl_cyclase"/>
</dbReference>
<evidence type="ECO:0000256" key="3">
    <source>
        <dbReference type="SAM" id="Phobius"/>
    </source>
</evidence>
<dbReference type="EMBL" id="CP043046">
    <property type="protein sequence ID" value="QEI06241.1"/>
    <property type="molecule type" value="Genomic_DNA"/>
</dbReference>
<feature type="transmembrane region" description="Helical" evidence="3">
    <location>
        <begin position="90"/>
        <end position="110"/>
    </location>
</feature>
<evidence type="ECO:0000313" key="6">
    <source>
        <dbReference type="Proteomes" id="UP000325161"/>
    </source>
</evidence>
<evidence type="ECO:0000313" key="5">
    <source>
        <dbReference type="EMBL" id="QEI06241.1"/>
    </source>
</evidence>
<keyword evidence="3" id="KW-1133">Transmembrane helix</keyword>
<dbReference type="InterPro" id="IPR050469">
    <property type="entry name" value="Diguanylate_Cyclase"/>
</dbReference>
<protein>
    <recommendedName>
        <fullName evidence="1">diguanylate cyclase</fullName>
        <ecNumber evidence="1">2.7.7.65</ecNumber>
    </recommendedName>
</protein>
<dbReference type="AlphaFoldDB" id="A0A5C0B072"/>
<reference evidence="5 6" key="1">
    <citation type="submission" date="2019-08" db="EMBL/GenBank/DDBJ databases">
        <title>Amphibian skin-associated Pigmentiphaga: genome sequence and occurrence across geography and hosts.</title>
        <authorList>
            <person name="Bletz M.C."/>
            <person name="Bunk B."/>
            <person name="Sproeer C."/>
            <person name="Biwer P."/>
            <person name="Reiter S."/>
            <person name="Rabemananjara F.C.E."/>
            <person name="Schulz S."/>
            <person name="Overmann J."/>
            <person name="Vences M."/>
        </authorList>
    </citation>
    <scope>NUCLEOTIDE SEQUENCE [LARGE SCALE GENOMIC DNA]</scope>
    <source>
        <strain evidence="5 6">Mada1488</strain>
    </source>
</reference>
<gene>
    <name evidence="5" type="ORF">FXN63_10625</name>
</gene>
<organism evidence="5 6">
    <name type="scientific">Pigmentiphaga aceris</name>
    <dbReference type="NCBI Taxonomy" id="1940612"/>
    <lineage>
        <taxon>Bacteria</taxon>
        <taxon>Pseudomonadati</taxon>
        <taxon>Pseudomonadota</taxon>
        <taxon>Betaproteobacteria</taxon>
        <taxon>Burkholderiales</taxon>
        <taxon>Alcaligenaceae</taxon>
        <taxon>Pigmentiphaga</taxon>
    </lineage>
</organism>
<feature type="transmembrane region" description="Helical" evidence="3">
    <location>
        <begin position="65"/>
        <end position="83"/>
    </location>
</feature>
<feature type="transmembrane region" description="Helical" evidence="3">
    <location>
        <begin position="145"/>
        <end position="167"/>
    </location>
</feature>
<evidence type="ECO:0000259" key="4">
    <source>
        <dbReference type="PROSITE" id="PS50887"/>
    </source>
</evidence>
<name>A0A5C0B072_9BURK</name>
<dbReference type="RefSeq" id="WP_148814649.1">
    <property type="nucleotide sequence ID" value="NZ_CP043046.1"/>
</dbReference>
<sequence>MISTILEWSIPLAFWLSGIGFFILSKFGFDTRRWASAFCLLGTGYGLMTYRLDHWSIFKPLLEDLFLMLGTVGMTAALSHRFAAKPKWRIKAGIIAASIAGAAWCLAVWHSVRLETFAIQSGCVLIVLTALLSRDARPLSKGDRVLYVTFAVVCAALFLECVGYLFAPEMGHKTGAWRASIWGFMMQLTGGIIAVSLSFAILLAVSLDVMDRLRLVSQTDALTGLLNRSGMEEACTRLRKSARGKLPLAVIRVDLDQFKRINDSFGHEAGDTVIVRMAQLLKLAVDSRGEAGRTGADDFVVIVQDHDLEAAAALANRVKNAFSHIVWPFDPLGAGRTASFGITMFAPEDTCATVTARAEAMLYLAKHSGRNRVMYHETSEQAPVISGGSASART</sequence>
<feature type="transmembrane region" description="Helical" evidence="3">
    <location>
        <begin position="12"/>
        <end position="29"/>
    </location>
</feature>